<organism evidence="2 3">
    <name type="scientific">Rubrimonas cliftonensis</name>
    <dbReference type="NCBI Taxonomy" id="89524"/>
    <lineage>
        <taxon>Bacteria</taxon>
        <taxon>Pseudomonadati</taxon>
        <taxon>Pseudomonadota</taxon>
        <taxon>Alphaproteobacteria</taxon>
        <taxon>Rhodobacterales</taxon>
        <taxon>Paracoccaceae</taxon>
        <taxon>Rubrimonas</taxon>
    </lineage>
</organism>
<gene>
    <name evidence="2" type="ORF">SAMN05444370_1563</name>
</gene>
<dbReference type="GO" id="GO:0008237">
    <property type="term" value="F:metallopeptidase activity"/>
    <property type="evidence" value="ECO:0007669"/>
    <property type="project" value="InterPro"/>
</dbReference>
<reference evidence="2 3" key="1">
    <citation type="submission" date="2016-10" db="EMBL/GenBank/DDBJ databases">
        <authorList>
            <person name="de Groot N.N."/>
        </authorList>
    </citation>
    <scope>NUCLEOTIDE SEQUENCE [LARGE SCALE GENOMIC DNA]</scope>
    <source>
        <strain evidence="2 3">DSM 15345</strain>
    </source>
</reference>
<feature type="region of interest" description="Disordered" evidence="1">
    <location>
        <begin position="283"/>
        <end position="313"/>
    </location>
</feature>
<protein>
    <submittedName>
        <fullName evidence="2">Uncharacterized protein</fullName>
    </submittedName>
</protein>
<dbReference type="OrthoDB" id="785995at2"/>
<dbReference type="PROSITE" id="PS51257">
    <property type="entry name" value="PROKAR_LIPOPROTEIN"/>
    <property type="match status" value="1"/>
</dbReference>
<evidence type="ECO:0000256" key="1">
    <source>
        <dbReference type="SAM" id="MobiDB-lite"/>
    </source>
</evidence>
<dbReference type="Proteomes" id="UP000198703">
    <property type="component" value="Unassembled WGS sequence"/>
</dbReference>
<dbReference type="SUPFAM" id="SSF55486">
    <property type="entry name" value="Metalloproteases ('zincins'), catalytic domain"/>
    <property type="match status" value="1"/>
</dbReference>
<dbReference type="STRING" id="89524.SAMN05444370_1563"/>
<sequence>MLGRAIVSGALLLGSGCDRVAVNNSAGEVGLFVDGQGAQSPINDLRLSQDEVGIVSFRVGNYTAASTPNRNEVIGFGEARAPTRDRTTWTPGDDSFNFGLEAPVAIDLTIWVVQGPVNVAQFRINDGLVNADATWAEERAGLEIGDVDIIDMTGGAAPPNAVLNFAGNDWAFLESEVGLADGRLNVYWIQTVDGNPARGRSNFDDKIVMGFEGVGHLLAHEIGHALSLLHPEDGGLGSQMPSTNVMAGSSTSRSYLTEGQTFRAHFDPESAVNAVLEARPGQPVEDCHPYDGSPPCPDLQRRIWADGAASPPN</sequence>
<accession>A0A1H4GG01</accession>
<dbReference type="AlphaFoldDB" id="A0A1H4GG01"/>
<name>A0A1H4GG01_9RHOB</name>
<evidence type="ECO:0000313" key="3">
    <source>
        <dbReference type="Proteomes" id="UP000198703"/>
    </source>
</evidence>
<dbReference type="RefSeq" id="WP_093257019.1">
    <property type="nucleotide sequence ID" value="NZ_FNQM01000056.1"/>
</dbReference>
<dbReference type="InterPro" id="IPR024079">
    <property type="entry name" value="MetalloPept_cat_dom_sf"/>
</dbReference>
<dbReference type="EMBL" id="FNQM01000056">
    <property type="protein sequence ID" value="SEB07652.1"/>
    <property type="molecule type" value="Genomic_DNA"/>
</dbReference>
<proteinExistence type="predicted"/>
<evidence type="ECO:0000313" key="2">
    <source>
        <dbReference type="EMBL" id="SEB07652.1"/>
    </source>
</evidence>
<dbReference type="Gene3D" id="3.40.390.10">
    <property type="entry name" value="Collagenase (Catalytic Domain)"/>
    <property type="match status" value="1"/>
</dbReference>
<keyword evidence="3" id="KW-1185">Reference proteome</keyword>